<dbReference type="SMART" id="SM00233">
    <property type="entry name" value="PH"/>
    <property type="match status" value="1"/>
</dbReference>
<dbReference type="OrthoDB" id="2412252at2759"/>
<evidence type="ECO:0000259" key="1">
    <source>
        <dbReference type="PROSITE" id="PS50003"/>
    </source>
</evidence>
<dbReference type="Gene3D" id="2.30.29.30">
    <property type="entry name" value="Pleckstrin-homology domain (PH domain)/Phosphotyrosine-binding domain (PTB)"/>
    <property type="match status" value="1"/>
</dbReference>
<organism evidence="2 3">
    <name type="scientific">Choanephora cucurbitarum</name>
    <dbReference type="NCBI Taxonomy" id="101091"/>
    <lineage>
        <taxon>Eukaryota</taxon>
        <taxon>Fungi</taxon>
        <taxon>Fungi incertae sedis</taxon>
        <taxon>Mucoromycota</taxon>
        <taxon>Mucoromycotina</taxon>
        <taxon>Mucoromycetes</taxon>
        <taxon>Mucorales</taxon>
        <taxon>Mucorineae</taxon>
        <taxon>Choanephoraceae</taxon>
        <taxon>Choanephoroideae</taxon>
        <taxon>Choanephora</taxon>
    </lineage>
</organism>
<keyword evidence="3" id="KW-1185">Reference proteome</keyword>
<dbReference type="InterPro" id="IPR001849">
    <property type="entry name" value="PH_domain"/>
</dbReference>
<reference evidence="2 3" key="1">
    <citation type="submission" date="2016-03" db="EMBL/GenBank/DDBJ databases">
        <title>Choanephora cucurbitarum.</title>
        <authorList>
            <person name="Min B."/>
            <person name="Park H."/>
            <person name="Park J.-H."/>
            <person name="Shin H.-D."/>
            <person name="Choi I.-G."/>
        </authorList>
    </citation>
    <scope>NUCLEOTIDE SEQUENCE [LARGE SCALE GENOMIC DNA]</scope>
    <source>
        <strain evidence="2 3">KUS-F28377</strain>
    </source>
</reference>
<dbReference type="SUPFAM" id="SSF50729">
    <property type="entry name" value="PH domain-like"/>
    <property type="match status" value="1"/>
</dbReference>
<name>A0A1C7N1E1_9FUNG</name>
<dbReference type="EMBL" id="LUGH01000778">
    <property type="protein sequence ID" value="OBZ82831.1"/>
    <property type="molecule type" value="Genomic_DNA"/>
</dbReference>
<dbReference type="InParanoid" id="A0A1C7N1E1"/>
<accession>A0A1C7N1E1</accession>
<gene>
    <name evidence="2" type="ORF">A0J61_09120</name>
</gene>
<evidence type="ECO:0000313" key="2">
    <source>
        <dbReference type="EMBL" id="OBZ82831.1"/>
    </source>
</evidence>
<sequence>MPFFLSFDRKDQQQLTEIPVTTTPIFEGHLYIRNQKKQWIWRLFRFDGSHLTCLSKRKVRNNNTPSPLFSTPKQLTIEDDKEQQVNYYQLPEWTMDISRVTSISVLKRKNSSQPSKCFSIRSMERAIVLKAHKQKDLERWLFVLTKMWHFTRLQPPQIDDDEEDNVPLVQIKYPILSQEKLKTIEAWCSSLAELIANNPSIKQPPPPIEPIPDDENTSVFTNITSVSNRHRIKRRASSKRSSKRAFVPHAFQEMPLQTKSPQKLKKRRSDDVRHWMDRKKLTTYKPLHFFQDAITVHDDTIEETCQDQTLTYHSSIQAKKLIQVCQSNDHAAKEAKAKRRASMPFMETAKTSLDLHRMSALLSPLDFLTTHPAYPIKRAQDEEEMSLADLQKSLRNLQLKSKRSPSVSSIQDLQRLYPSIAMPPYVSVREYVNDTKLHSF</sequence>
<dbReference type="Proteomes" id="UP000093000">
    <property type="component" value="Unassembled WGS sequence"/>
</dbReference>
<proteinExistence type="predicted"/>
<dbReference type="AlphaFoldDB" id="A0A1C7N1E1"/>
<dbReference type="PROSITE" id="PS50003">
    <property type="entry name" value="PH_DOMAIN"/>
    <property type="match status" value="1"/>
</dbReference>
<feature type="domain" description="PH" evidence="1">
    <location>
        <begin position="23"/>
        <end position="149"/>
    </location>
</feature>
<protein>
    <recommendedName>
        <fullName evidence="1">PH domain-containing protein</fullName>
    </recommendedName>
</protein>
<dbReference type="InterPro" id="IPR011993">
    <property type="entry name" value="PH-like_dom_sf"/>
</dbReference>
<comment type="caution">
    <text evidence="2">The sequence shown here is derived from an EMBL/GenBank/DDBJ whole genome shotgun (WGS) entry which is preliminary data.</text>
</comment>
<evidence type="ECO:0000313" key="3">
    <source>
        <dbReference type="Proteomes" id="UP000093000"/>
    </source>
</evidence>